<sequence length="261" mass="27464">MRAGYAGRGLVYLIVVTVSLWSIWQGGQAQGTQSAMASLDGAWGTIVLLLVAAGMFSYAVWRLVDCIWDLEAYGTSAKGIIARSGMIVTGLAHAGIGVLALTALGLRSSSSGSGTTSMLSQIMQQPGGNWLVGIAGALTVAAGIYYLYKAAAQTYREHLQANHFTLNWNWMLRAGVAAQGIVVTIIGGLIFFTALQADPSQAGGLGSVFDWVREQPFGQILVVVLCIGLLGFALFGFVNAAYRIIPKAADDNTRSVAVSLK</sequence>
<evidence type="ECO:0000256" key="1">
    <source>
        <dbReference type="SAM" id="Phobius"/>
    </source>
</evidence>
<feature type="transmembrane region" description="Helical" evidence="1">
    <location>
        <begin position="45"/>
        <end position="64"/>
    </location>
</feature>
<feature type="transmembrane region" description="Helical" evidence="1">
    <location>
        <begin position="85"/>
        <end position="107"/>
    </location>
</feature>
<feature type="transmembrane region" description="Helical" evidence="1">
    <location>
        <begin position="217"/>
        <end position="238"/>
    </location>
</feature>
<gene>
    <name evidence="3" type="ORF">KYE46_13540</name>
</gene>
<dbReference type="Proteomes" id="UP000825009">
    <property type="component" value="Chromosome"/>
</dbReference>
<dbReference type="Pfam" id="PF06724">
    <property type="entry name" value="DUF1206"/>
    <property type="match status" value="3"/>
</dbReference>
<keyword evidence="1" id="KW-0812">Transmembrane</keyword>
<feature type="domain" description="DUF1206" evidence="2">
    <location>
        <begin position="174"/>
        <end position="243"/>
    </location>
</feature>
<organism evidence="3 4">
    <name type="scientific">Gymnodinialimonas ceratoperidinii</name>
    <dbReference type="NCBI Taxonomy" id="2856823"/>
    <lineage>
        <taxon>Bacteria</taxon>
        <taxon>Pseudomonadati</taxon>
        <taxon>Pseudomonadota</taxon>
        <taxon>Alphaproteobacteria</taxon>
        <taxon>Rhodobacterales</taxon>
        <taxon>Paracoccaceae</taxon>
        <taxon>Gymnodinialimonas</taxon>
    </lineage>
</organism>
<evidence type="ECO:0000259" key="2">
    <source>
        <dbReference type="Pfam" id="PF06724"/>
    </source>
</evidence>
<feature type="transmembrane region" description="Helical" evidence="1">
    <location>
        <begin position="127"/>
        <end position="148"/>
    </location>
</feature>
<feature type="domain" description="DUF1206" evidence="2">
    <location>
        <begin position="3"/>
        <end position="67"/>
    </location>
</feature>
<proteinExistence type="predicted"/>
<dbReference type="AlphaFoldDB" id="A0A8F6TYX4"/>
<keyword evidence="1" id="KW-1133">Transmembrane helix</keyword>
<accession>A0A8F6TYX4</accession>
<feature type="transmembrane region" description="Helical" evidence="1">
    <location>
        <begin position="176"/>
        <end position="197"/>
    </location>
</feature>
<evidence type="ECO:0000313" key="3">
    <source>
        <dbReference type="EMBL" id="QXT41457.1"/>
    </source>
</evidence>
<reference evidence="3 4" key="1">
    <citation type="submission" date="2021-07" db="EMBL/GenBank/DDBJ databases">
        <title>A novel Jannaschia species isolated from marine dinoflagellate Ceratoperidinium margalefii.</title>
        <authorList>
            <person name="Jiang Y."/>
            <person name="Li Z."/>
        </authorList>
    </citation>
    <scope>NUCLEOTIDE SEQUENCE [LARGE SCALE GENOMIC DNA]</scope>
    <source>
        <strain evidence="3 4">J12C1-MA-4</strain>
    </source>
</reference>
<keyword evidence="1" id="KW-0472">Membrane</keyword>
<dbReference type="EMBL" id="CP079194">
    <property type="protein sequence ID" value="QXT41457.1"/>
    <property type="molecule type" value="Genomic_DNA"/>
</dbReference>
<name>A0A8F6TYX4_9RHOB</name>
<feature type="domain" description="DUF1206" evidence="2">
    <location>
        <begin position="85"/>
        <end position="151"/>
    </location>
</feature>
<dbReference type="KEGG" id="gce:KYE46_13540"/>
<keyword evidence="4" id="KW-1185">Reference proteome</keyword>
<evidence type="ECO:0000313" key="4">
    <source>
        <dbReference type="Proteomes" id="UP000825009"/>
    </source>
</evidence>
<protein>
    <submittedName>
        <fullName evidence="3">DUF1206 domain-containing protein</fullName>
    </submittedName>
</protein>
<dbReference type="InterPro" id="IPR009597">
    <property type="entry name" value="DUF1206"/>
</dbReference>